<reference evidence="5 6" key="1">
    <citation type="submission" date="2023-01" db="EMBL/GenBank/DDBJ databases">
        <title>Analysis of 21 Apiospora genomes using comparative genomics revels a genus with tremendous synthesis potential of carbohydrate active enzymes and secondary metabolites.</title>
        <authorList>
            <person name="Sorensen T."/>
        </authorList>
    </citation>
    <scope>NUCLEOTIDE SEQUENCE [LARGE SCALE GENOMIC DNA]</scope>
    <source>
        <strain evidence="5 6">CBS 20057</strain>
    </source>
</reference>
<dbReference type="InterPro" id="IPR015915">
    <property type="entry name" value="Kelch-typ_b-propeller"/>
</dbReference>
<dbReference type="Gene3D" id="2.120.10.80">
    <property type="entry name" value="Kelch-type beta propeller"/>
    <property type="match status" value="1"/>
</dbReference>
<evidence type="ECO:0000313" key="6">
    <source>
        <dbReference type="Proteomes" id="UP001396898"/>
    </source>
</evidence>
<evidence type="ECO:0000256" key="3">
    <source>
        <dbReference type="SAM" id="MobiDB-lite"/>
    </source>
</evidence>
<proteinExistence type="predicted"/>
<accession>A0ABR1SN74</accession>
<feature type="transmembrane region" description="Helical" evidence="4">
    <location>
        <begin position="490"/>
        <end position="514"/>
    </location>
</feature>
<feature type="region of interest" description="Disordered" evidence="3">
    <location>
        <begin position="459"/>
        <end position="488"/>
    </location>
</feature>
<evidence type="ECO:0000256" key="2">
    <source>
        <dbReference type="ARBA" id="ARBA00022737"/>
    </source>
</evidence>
<feature type="compositionally biased region" description="Polar residues" evidence="3">
    <location>
        <begin position="555"/>
        <end position="566"/>
    </location>
</feature>
<protein>
    <submittedName>
        <fullName evidence="5">Uncharacterized protein</fullName>
    </submittedName>
</protein>
<keyword evidence="4" id="KW-0812">Transmembrane</keyword>
<comment type="caution">
    <text evidence="5">The sequence shown here is derived from an EMBL/GenBank/DDBJ whole genome shotgun (WGS) entry which is preliminary data.</text>
</comment>
<keyword evidence="1" id="KW-0880">Kelch repeat</keyword>
<dbReference type="SUPFAM" id="SSF50965">
    <property type="entry name" value="Galactose oxidase, central domain"/>
    <property type="match status" value="1"/>
</dbReference>
<evidence type="ECO:0000256" key="4">
    <source>
        <dbReference type="SAM" id="Phobius"/>
    </source>
</evidence>
<dbReference type="Proteomes" id="UP001396898">
    <property type="component" value="Unassembled WGS sequence"/>
</dbReference>
<dbReference type="EMBL" id="JAQQWI010000005">
    <property type="protein sequence ID" value="KAK8035783.1"/>
    <property type="molecule type" value="Genomic_DNA"/>
</dbReference>
<gene>
    <name evidence="5" type="ORF">PG991_001856</name>
</gene>
<evidence type="ECO:0000256" key="1">
    <source>
        <dbReference type="ARBA" id="ARBA00022441"/>
    </source>
</evidence>
<keyword evidence="6" id="KW-1185">Reference proteome</keyword>
<organism evidence="5 6">
    <name type="scientific">Apiospora marii</name>
    <dbReference type="NCBI Taxonomy" id="335849"/>
    <lineage>
        <taxon>Eukaryota</taxon>
        <taxon>Fungi</taxon>
        <taxon>Dikarya</taxon>
        <taxon>Ascomycota</taxon>
        <taxon>Pezizomycotina</taxon>
        <taxon>Sordariomycetes</taxon>
        <taxon>Xylariomycetidae</taxon>
        <taxon>Amphisphaeriales</taxon>
        <taxon>Apiosporaceae</taxon>
        <taxon>Apiospora</taxon>
    </lineage>
</organism>
<name>A0ABR1SN74_9PEZI</name>
<keyword evidence="2" id="KW-0677">Repeat</keyword>
<keyword evidence="4" id="KW-1133">Transmembrane helix</keyword>
<keyword evidence="4" id="KW-0472">Membrane</keyword>
<sequence>MLRSDTSAPRTSPRVRPSFPSPYHLPNGFALLVGADSVPRNSRWYHQSQVKNGMLYIDGGQASFSDRSQFDNPAAHDDRLNYSGPIILGQNNYVIAIDMTKSWDWKKNISEVAINKTLAEGTSNYIPIVGSGALFRGPLNDPQVYLYGGVTSALNTSFVDYQAPTTNQYALWGFNTQTHGWTQYDVSLAASQRPSMGSSAEAPDLGMAFYLNGMISNLSSASTANANTPPMILEGMIALDLKKQTATNISTNGLGDGSPRIRGGMVYIPQIGQKGVLVTVGGETGSQESPRLASMNQVGVFDVATIGTSNVSNGWVSQTITGDAPLPRVDFCVVSVAAPDNSSYNIFLYGGWDPTKTAYYDDIWVLSLPSFTWIKVRMAGSKCICPLGNCDWEWMGVAILDLSTNAWGSVYDAQKPPYEVTPEISAVVGGGPRGGATKLLPSGGWTSFQIANLFTGTSNQSAPYPVPDANSGRTSPVDKSEGGGSGSTNAGAIAGGTVGGVVFVAIVATALYCWRRRRPRQRQPALELAARPESKPETSHFSTAVPPSIADPQYKPQSPTTPTSELGGTGVVNELLGEQFLAELPESHSAKPWHGGGHVYHEAGDYRQGLAY</sequence>
<evidence type="ECO:0000313" key="5">
    <source>
        <dbReference type="EMBL" id="KAK8035783.1"/>
    </source>
</evidence>
<dbReference type="InterPro" id="IPR011043">
    <property type="entry name" value="Gal_Oxase/kelch_b-propeller"/>
</dbReference>
<feature type="region of interest" description="Disordered" evidence="3">
    <location>
        <begin position="522"/>
        <end position="566"/>
    </location>
</feature>
<dbReference type="PANTHER" id="PTHR46228">
    <property type="entry name" value="KELCH DOMAIN-CONTAINING PROTEIN"/>
    <property type="match status" value="1"/>
</dbReference>
<dbReference type="PANTHER" id="PTHR46228:SF2">
    <property type="entry name" value="KELCH REPEAT PROTEIN (AFU_ORTHOLOGUE AFUA_4G14350)"/>
    <property type="match status" value="1"/>
</dbReference>